<evidence type="ECO:0000256" key="1">
    <source>
        <dbReference type="SAM" id="Phobius"/>
    </source>
</evidence>
<dbReference type="EMBL" id="CP129970">
    <property type="protein sequence ID" value="WKK87146.2"/>
    <property type="molecule type" value="Genomic_DNA"/>
</dbReference>
<organism evidence="2 3">
    <name type="scientific">Marivirga arenosa</name>
    <dbReference type="NCBI Taxonomy" id="3059076"/>
    <lineage>
        <taxon>Bacteria</taxon>
        <taxon>Pseudomonadati</taxon>
        <taxon>Bacteroidota</taxon>
        <taxon>Cytophagia</taxon>
        <taxon>Cytophagales</taxon>
        <taxon>Marivirgaceae</taxon>
        <taxon>Marivirga</taxon>
    </lineage>
</organism>
<evidence type="ECO:0000313" key="3">
    <source>
        <dbReference type="Proteomes" id="UP001244443"/>
    </source>
</evidence>
<proteinExistence type="predicted"/>
<keyword evidence="1" id="KW-1133">Transmembrane helix</keyword>
<keyword evidence="3" id="KW-1185">Reference proteome</keyword>
<keyword evidence="1" id="KW-0812">Transmembrane</keyword>
<protein>
    <recommendedName>
        <fullName evidence="4">DUF3592 domain-containing protein</fullName>
    </recommendedName>
</protein>
<evidence type="ECO:0008006" key="4">
    <source>
        <dbReference type="Google" id="ProtNLM"/>
    </source>
</evidence>
<evidence type="ECO:0000313" key="2">
    <source>
        <dbReference type="EMBL" id="WKK87146.2"/>
    </source>
</evidence>
<gene>
    <name evidence="2" type="ORF">QYS48_10225</name>
</gene>
<sequence length="164" mass="19259">MKNTALIRKRKAILVIFIPLSIPLTFILFLMIRQEIREHIYYGQIKEAKVLEIEGARYSGSKGGGVPAFNIEMKSLESDKFYYEIIKVNFQRESPIRRFKNEVEVGDTVTIKVLNESQAKILEHKKREVQPYNSYSNLFWFYLVILFLLGLVVLPYYVLIKYGK</sequence>
<dbReference type="AlphaFoldDB" id="A0AA49GH82"/>
<name>A0AA49GH82_9BACT</name>
<accession>A0AA49GH82</accession>
<feature type="transmembrane region" description="Helical" evidence="1">
    <location>
        <begin position="12"/>
        <end position="32"/>
    </location>
</feature>
<keyword evidence="1" id="KW-0472">Membrane</keyword>
<reference evidence="2" key="1">
    <citation type="submission" date="2023-08" db="EMBL/GenBank/DDBJ databases">
        <title>Comparative genomics and taxonomic characterization of three novel marine species of genus Marivirga.</title>
        <authorList>
            <person name="Muhammad N."/>
            <person name="Kim S.-G."/>
        </authorList>
    </citation>
    <scope>NUCLEOTIDE SEQUENCE [LARGE SCALE GENOMIC DNA]</scope>
    <source>
        <strain evidence="2">ABR2-2</strain>
    </source>
</reference>
<feature type="transmembrane region" description="Helical" evidence="1">
    <location>
        <begin position="139"/>
        <end position="159"/>
    </location>
</feature>
<dbReference type="Proteomes" id="UP001244443">
    <property type="component" value="Chromosome"/>
</dbReference>
<dbReference type="RefSeq" id="WP_308357626.1">
    <property type="nucleotide sequence ID" value="NZ_CP129970.2"/>
</dbReference>